<dbReference type="SUPFAM" id="SSF51695">
    <property type="entry name" value="PLC-like phosphodiesterases"/>
    <property type="match status" value="1"/>
</dbReference>
<keyword evidence="4" id="KW-1185">Reference proteome</keyword>
<evidence type="ECO:0000313" key="4">
    <source>
        <dbReference type="Proteomes" id="UP000292686"/>
    </source>
</evidence>
<dbReference type="GO" id="GO:0006629">
    <property type="term" value="P:lipid metabolic process"/>
    <property type="evidence" value="ECO:0007669"/>
    <property type="project" value="InterPro"/>
</dbReference>
<dbReference type="InterPro" id="IPR017946">
    <property type="entry name" value="PLC-like_Pdiesterase_TIM-brl"/>
</dbReference>
<dbReference type="PANTHER" id="PTHR43805:SF1">
    <property type="entry name" value="GP-PDE DOMAIN-CONTAINING PROTEIN"/>
    <property type="match status" value="1"/>
</dbReference>
<feature type="domain" description="GP-PDE" evidence="1">
    <location>
        <begin position="11"/>
        <end position="244"/>
    </location>
</feature>
<comment type="caution">
    <text evidence="3">The sequence shown here is derived from an EMBL/GenBank/DDBJ whole genome shotgun (WGS) entry which is preliminary data.</text>
</comment>
<evidence type="ECO:0000313" key="5">
    <source>
        <dbReference type="Proteomes" id="UP000581087"/>
    </source>
</evidence>
<dbReference type="EC" id="3.1.4.46" evidence="2"/>
<reference evidence="2 5" key="2">
    <citation type="submission" date="2020-07" db="EMBL/GenBank/DDBJ databases">
        <title>Sequencing the genomes of 1000 actinobacteria strains.</title>
        <authorList>
            <person name="Klenk H.-P."/>
        </authorList>
    </citation>
    <scope>NUCLEOTIDE SEQUENCE [LARGE SCALE GENOMIC DNA]</scope>
    <source>
        <strain evidence="2 5">DSM 23870</strain>
    </source>
</reference>
<dbReference type="Proteomes" id="UP000581087">
    <property type="component" value="Unassembled WGS sequence"/>
</dbReference>
<dbReference type="RefSeq" id="WP_129174169.1">
    <property type="nucleotide sequence ID" value="NZ_JACCBI010000001.1"/>
</dbReference>
<dbReference type="Proteomes" id="UP000292686">
    <property type="component" value="Unassembled WGS sequence"/>
</dbReference>
<dbReference type="Gene3D" id="3.20.20.190">
    <property type="entry name" value="Phosphatidylinositol (PI) phosphodiesterase"/>
    <property type="match status" value="1"/>
</dbReference>
<protein>
    <submittedName>
        <fullName evidence="3">Glycerophosphodiester phosphodiesterase</fullName>
    </submittedName>
    <submittedName>
        <fullName evidence="2">Glycerophosphoryl diester phosphodiesterase</fullName>
        <ecNumber evidence="2">3.1.4.46</ecNumber>
    </submittedName>
</protein>
<dbReference type="EMBL" id="SDPM01000004">
    <property type="protein sequence ID" value="RXZ86476.1"/>
    <property type="molecule type" value="Genomic_DNA"/>
</dbReference>
<gene>
    <name evidence="2" type="ORF">BJ972_000651</name>
    <name evidence="3" type="ORF">ESP50_08700</name>
</gene>
<evidence type="ECO:0000259" key="1">
    <source>
        <dbReference type="PROSITE" id="PS51704"/>
    </source>
</evidence>
<proteinExistence type="predicted"/>
<dbReference type="InterPro" id="IPR030395">
    <property type="entry name" value="GP_PDE_dom"/>
</dbReference>
<evidence type="ECO:0000313" key="3">
    <source>
        <dbReference type="EMBL" id="RXZ86476.1"/>
    </source>
</evidence>
<dbReference type="PROSITE" id="PS51704">
    <property type="entry name" value="GP_PDE"/>
    <property type="match status" value="1"/>
</dbReference>
<evidence type="ECO:0000313" key="2">
    <source>
        <dbReference type="EMBL" id="NYD66132.1"/>
    </source>
</evidence>
<accession>A0A4V1R2A5</accession>
<dbReference type="Pfam" id="PF03009">
    <property type="entry name" value="GDPD"/>
    <property type="match status" value="1"/>
</dbReference>
<keyword evidence="2" id="KW-0378">Hydrolase</keyword>
<dbReference type="GO" id="GO:0008889">
    <property type="term" value="F:glycerophosphodiester phosphodiesterase activity"/>
    <property type="evidence" value="ECO:0007669"/>
    <property type="project" value="UniProtKB-EC"/>
</dbReference>
<sequence length="251" mass="27279">MQVEFFGGTLPRVFAHRGLAVDAPENTLLAFARAVSAGVRYIETDVHVSHEGVAIVAHDPDLKRVAGRPVRIDQLTVPELRRIDLGSAQGFCTLEEALDAFPETCFNIDVKTDAAALPISRAIARTRAEKRVLIASFSDARRKRVLAALPRVASSAGSATIARVRAALSAGAVRRALADVSAVQVPERYGALRIVSRTFVDRVHAAGHEVHVWTVNETDDMQRLLDLGVDGIITDRADQALDVVRRRSPRP</sequence>
<dbReference type="AlphaFoldDB" id="A0A4V1R2A5"/>
<dbReference type="PANTHER" id="PTHR43805">
    <property type="entry name" value="GLYCEROPHOSPHORYL DIESTER PHOSPHODIESTERASE"/>
    <property type="match status" value="1"/>
</dbReference>
<dbReference type="EMBL" id="JACCBI010000001">
    <property type="protein sequence ID" value="NYD66132.1"/>
    <property type="molecule type" value="Genomic_DNA"/>
</dbReference>
<dbReference type="OrthoDB" id="5241788at2"/>
<reference evidence="3 4" key="1">
    <citation type="submission" date="2019-01" db="EMBL/GenBank/DDBJ databases">
        <title>Agromyces.</title>
        <authorList>
            <person name="Li J."/>
        </authorList>
    </citation>
    <scope>NUCLEOTIDE SEQUENCE [LARGE SCALE GENOMIC DNA]</scope>
    <source>
        <strain evidence="3 4">DSM 23870</strain>
    </source>
</reference>
<dbReference type="CDD" id="cd08561">
    <property type="entry name" value="GDPD_cytoplasmic_ScUgpQ2_like"/>
    <property type="match status" value="1"/>
</dbReference>
<organism evidence="3 4">
    <name type="scientific">Agromyces atrinae</name>
    <dbReference type="NCBI Taxonomy" id="592376"/>
    <lineage>
        <taxon>Bacteria</taxon>
        <taxon>Bacillati</taxon>
        <taxon>Actinomycetota</taxon>
        <taxon>Actinomycetes</taxon>
        <taxon>Micrococcales</taxon>
        <taxon>Microbacteriaceae</taxon>
        <taxon>Agromyces</taxon>
    </lineage>
</organism>
<name>A0A4V1R2A5_9MICO</name>